<proteinExistence type="predicted"/>
<dbReference type="SUPFAM" id="SSF55785">
    <property type="entry name" value="PYP-like sensor domain (PAS domain)"/>
    <property type="match status" value="1"/>
</dbReference>
<dbReference type="InterPro" id="IPR035965">
    <property type="entry name" value="PAS-like_dom_sf"/>
</dbReference>
<evidence type="ECO:0000256" key="1">
    <source>
        <dbReference type="SAM" id="Phobius"/>
    </source>
</evidence>
<evidence type="ECO:0000259" key="2">
    <source>
        <dbReference type="PROSITE" id="PS50112"/>
    </source>
</evidence>
<comment type="caution">
    <text evidence="3">The sequence shown here is derived from an EMBL/GenBank/DDBJ whole genome shotgun (WGS) entry which is preliminary data.</text>
</comment>
<evidence type="ECO:0000313" key="4">
    <source>
        <dbReference type="Proteomes" id="UP001279642"/>
    </source>
</evidence>
<feature type="transmembrane region" description="Helical" evidence="1">
    <location>
        <begin position="277"/>
        <end position="297"/>
    </location>
</feature>
<dbReference type="EMBL" id="JAXCLW010000006">
    <property type="protein sequence ID" value="MDY0884943.1"/>
    <property type="molecule type" value="Genomic_DNA"/>
</dbReference>
<dbReference type="InterPro" id="IPR000014">
    <property type="entry name" value="PAS"/>
</dbReference>
<keyword evidence="1" id="KW-0472">Membrane</keyword>
<dbReference type="PROSITE" id="PS50112">
    <property type="entry name" value="PAS"/>
    <property type="match status" value="1"/>
</dbReference>
<keyword evidence="4" id="KW-1185">Reference proteome</keyword>
<dbReference type="Proteomes" id="UP001279642">
    <property type="component" value="Unassembled WGS sequence"/>
</dbReference>
<evidence type="ECO:0000313" key="3">
    <source>
        <dbReference type="EMBL" id="MDY0884943.1"/>
    </source>
</evidence>
<sequence length="298" mass="32339">MAMAFSWNFSFLLDGSGKILDVQGNCVQAFGATGQEMIGRSLLPHIAPAERAHFRRFLAQLDSPSAIRQSILHIRSGLRTNHACLLQASVGSEPGTYHINLTDQAVELAEAGKLADLPAPIPRVTVDELEQLIEMAISELPDHQVPPLDLTVIEIGGLIDHTAIADKDESLPGHLQQRIEQSLIVDAFDDVVCLIDEGIYVLLHEEAEPVADIAADLHRAAQDLGISDKLLDLKQRTVKLGVRPSRARLRALVDEALLLRAGAGRNITTPTRRFAPLLWSGVAAALVMLVAVGLMFMV</sequence>
<protein>
    <submittedName>
        <fullName evidence="3">PAS domain-containing protein</fullName>
    </submittedName>
</protein>
<accession>A0ABU5EHM4</accession>
<dbReference type="RefSeq" id="WP_320510016.1">
    <property type="nucleotide sequence ID" value="NZ_JAXCLW010000006.1"/>
</dbReference>
<organism evidence="3 4">
    <name type="scientific">Dongia soli</name>
    <dbReference type="NCBI Taxonomy" id="600628"/>
    <lineage>
        <taxon>Bacteria</taxon>
        <taxon>Pseudomonadati</taxon>
        <taxon>Pseudomonadota</taxon>
        <taxon>Alphaproteobacteria</taxon>
        <taxon>Rhodospirillales</taxon>
        <taxon>Dongiaceae</taxon>
        <taxon>Dongia</taxon>
    </lineage>
</organism>
<dbReference type="CDD" id="cd00130">
    <property type="entry name" value="PAS"/>
    <property type="match status" value="1"/>
</dbReference>
<keyword evidence="1" id="KW-0812">Transmembrane</keyword>
<feature type="domain" description="PAS" evidence="2">
    <location>
        <begin position="11"/>
        <end position="58"/>
    </location>
</feature>
<name>A0ABU5EHM4_9PROT</name>
<keyword evidence="1" id="KW-1133">Transmembrane helix</keyword>
<gene>
    <name evidence="3" type="ORF">SMD27_19015</name>
</gene>
<reference evidence="3 4" key="1">
    <citation type="journal article" date="2016" name="Antonie Van Leeuwenhoek">
        <title>Dongia soli sp. nov., isolated from soil from Dokdo, Korea.</title>
        <authorList>
            <person name="Kim D.U."/>
            <person name="Lee H."/>
            <person name="Kim H."/>
            <person name="Kim S.G."/>
            <person name="Ka J.O."/>
        </authorList>
    </citation>
    <scope>NUCLEOTIDE SEQUENCE [LARGE SCALE GENOMIC DNA]</scope>
    <source>
        <strain evidence="3 4">D78</strain>
    </source>
</reference>